<dbReference type="InterPro" id="IPR037862">
    <property type="entry name" value="PLC-beta_PH"/>
</dbReference>
<dbReference type="InterPro" id="IPR011992">
    <property type="entry name" value="EF-hand-dom_pair"/>
</dbReference>
<sequence length="140" mass="15884">DPKLRELLDVGNIGRLEQRMITVVYGPDLVNISHLNLVAFQEEVAKEWTNEVFSLATNLLAQNMSRDAFLEKAYTKLKLQVTPEGRIPLKNIYRLFSADRKRVETALEACSLPSSRAFMVVKKMKLKVSRTIESSGETSQ</sequence>
<proteinExistence type="predicted"/>
<protein>
    <submittedName>
        <fullName evidence="3">PLCB1 isoform 24</fullName>
    </submittedName>
</protein>
<evidence type="ECO:0000313" key="4">
    <source>
        <dbReference type="Proteomes" id="UP000236370"/>
    </source>
</evidence>
<comment type="caution">
    <text evidence="3">The sequence shown here is derived from an EMBL/GenBank/DDBJ whole genome shotgun (WGS) entry which is preliminary data.</text>
</comment>
<organism evidence="3 4">
    <name type="scientific">Pan troglodytes</name>
    <name type="common">Chimpanzee</name>
    <dbReference type="NCBI Taxonomy" id="9598"/>
    <lineage>
        <taxon>Eukaryota</taxon>
        <taxon>Metazoa</taxon>
        <taxon>Chordata</taxon>
        <taxon>Craniata</taxon>
        <taxon>Vertebrata</taxon>
        <taxon>Euteleostomi</taxon>
        <taxon>Mammalia</taxon>
        <taxon>Eutheria</taxon>
        <taxon>Euarchontoglires</taxon>
        <taxon>Primates</taxon>
        <taxon>Haplorrhini</taxon>
        <taxon>Catarrhini</taxon>
        <taxon>Hominidae</taxon>
        <taxon>Pan</taxon>
    </lineage>
</organism>
<dbReference type="Gene3D" id="2.30.29.240">
    <property type="match status" value="1"/>
</dbReference>
<dbReference type="AlphaFoldDB" id="A0A2J8MSP8"/>
<feature type="domain" description="Phosphoinositide phospholipase C beta 1-4-like EF-hand" evidence="2">
    <location>
        <begin position="70"/>
        <end position="117"/>
    </location>
</feature>
<reference evidence="3 4" key="1">
    <citation type="submission" date="2017-12" db="EMBL/GenBank/DDBJ databases">
        <title>High-resolution comparative analysis of great ape genomes.</title>
        <authorList>
            <person name="Pollen A."/>
            <person name="Hastie A."/>
            <person name="Hormozdiari F."/>
            <person name="Dougherty M."/>
            <person name="Liu R."/>
            <person name="Chaisson M."/>
            <person name="Hoppe E."/>
            <person name="Hill C."/>
            <person name="Pang A."/>
            <person name="Hillier L."/>
            <person name="Baker C."/>
            <person name="Armstrong J."/>
            <person name="Shendure J."/>
            <person name="Paten B."/>
            <person name="Wilson R."/>
            <person name="Chao H."/>
            <person name="Schneider V."/>
            <person name="Ventura M."/>
            <person name="Kronenberg Z."/>
            <person name="Murali S."/>
            <person name="Gordon D."/>
            <person name="Cantsilieris S."/>
            <person name="Munson K."/>
            <person name="Nelson B."/>
            <person name="Raja A."/>
            <person name="Underwood J."/>
            <person name="Diekhans M."/>
            <person name="Fiddes I."/>
            <person name="Haussler D."/>
            <person name="Eichler E."/>
        </authorList>
    </citation>
    <scope>NUCLEOTIDE SEQUENCE [LARGE SCALE GENOMIC DNA]</scope>
    <source>
        <strain evidence="3">Yerkes chimp pedigree #C0471</strain>
    </source>
</reference>
<evidence type="ECO:0000313" key="3">
    <source>
        <dbReference type="EMBL" id="PNI62546.1"/>
    </source>
</evidence>
<feature type="non-terminal residue" evidence="3">
    <location>
        <position position="1"/>
    </location>
</feature>
<evidence type="ECO:0000259" key="2">
    <source>
        <dbReference type="Pfam" id="PF22631"/>
    </source>
</evidence>
<dbReference type="Pfam" id="PF17787">
    <property type="entry name" value="PH_14"/>
    <property type="match status" value="1"/>
</dbReference>
<dbReference type="Pfam" id="PF22631">
    <property type="entry name" value="PLCB1-4-like_EFh"/>
    <property type="match status" value="1"/>
</dbReference>
<accession>A0A2J8MSP8</accession>
<gene>
    <name evidence="3" type="ORF">CK820_G0017580</name>
</gene>
<feature type="domain" description="PLC-beta PH" evidence="1">
    <location>
        <begin position="1"/>
        <end position="63"/>
    </location>
</feature>
<dbReference type="SUPFAM" id="SSF47473">
    <property type="entry name" value="EF-hand"/>
    <property type="match status" value="1"/>
</dbReference>
<dbReference type="InterPro" id="IPR053945">
    <property type="entry name" value="PLCB1-4-like_EFh"/>
</dbReference>
<dbReference type="EMBL" id="NBAG03000245">
    <property type="protein sequence ID" value="PNI62546.1"/>
    <property type="molecule type" value="Genomic_DNA"/>
</dbReference>
<name>A0A2J8MSP8_PANTR</name>
<dbReference type="SUPFAM" id="SSF50729">
    <property type="entry name" value="PH domain-like"/>
    <property type="match status" value="1"/>
</dbReference>
<dbReference type="Proteomes" id="UP000236370">
    <property type="component" value="Unassembled WGS sequence"/>
</dbReference>
<evidence type="ECO:0000259" key="1">
    <source>
        <dbReference type="Pfam" id="PF17787"/>
    </source>
</evidence>